<dbReference type="AlphaFoldDB" id="A0A764SAH0"/>
<evidence type="ECO:0000313" key="3">
    <source>
        <dbReference type="EMBL" id="HAG5111384.1"/>
    </source>
</evidence>
<dbReference type="EMBL" id="DAAYOT010000018">
    <property type="protein sequence ID" value="HAG5111384.1"/>
    <property type="molecule type" value="Genomic_DNA"/>
</dbReference>
<reference evidence="3" key="2">
    <citation type="submission" date="2020-02" db="EMBL/GenBank/DDBJ databases">
        <authorList>
            <consortium name="NCBI Pathogen Detection Project"/>
        </authorList>
    </citation>
    <scope>NUCLEOTIDE SEQUENCE</scope>
    <source>
        <strain evidence="3">MA.0809R10500</strain>
    </source>
</reference>
<dbReference type="GO" id="GO:0016757">
    <property type="term" value="F:glycosyltransferase activity"/>
    <property type="evidence" value="ECO:0007669"/>
    <property type="project" value="InterPro"/>
</dbReference>
<name>A0A764SAH0_SALER</name>
<comment type="caution">
    <text evidence="3">The sequence shown here is derived from an EMBL/GenBank/DDBJ whole genome shotgun (WGS) entry which is preliminary data.</text>
</comment>
<evidence type="ECO:0000259" key="1">
    <source>
        <dbReference type="Pfam" id="PF00534"/>
    </source>
</evidence>
<dbReference type="InterPro" id="IPR050194">
    <property type="entry name" value="Glycosyltransferase_grp1"/>
</dbReference>
<dbReference type="PANTHER" id="PTHR45947:SF3">
    <property type="entry name" value="SULFOQUINOVOSYL TRANSFERASE SQD2"/>
    <property type="match status" value="1"/>
</dbReference>
<dbReference type="InterPro" id="IPR001296">
    <property type="entry name" value="Glyco_trans_1"/>
</dbReference>
<keyword evidence="3" id="KW-0808">Transferase</keyword>
<sequence>MNILYTESSPNIGGQELQAVAQMCAMRRLGHQVMLACREHSRISAEAHRYGIPVVHIPFRNSLHPPSVLALRRLIVTFRPEMVVCHSGHDSNIVGITRRILSGGTSRFAIIRQKTYMTQNMKMFSLNHMCDVVVVPSEEMRSRLIHEMCRQSVVVIPPGMDLAGLRKQADEALPEHIDVWLKKRSTAPVIVQVGMIRPEKGHDFMLEVLHCLKQRGVRFYWLIVGGGRREEEARLKAKIDYLGMNDCVLMCGLLSPVAPVYRRASLMVMPSRNEAFGMAIVEATVCGVPVMASRVGGIPSVIHHGYNGTLLPPADRAAWENALTSFLDAPECAQTMVLRGQEEMDARYSIDSTVRELIAQGRRYRYIRWGVTPDDNFHEGKCG</sequence>
<evidence type="ECO:0000259" key="2">
    <source>
        <dbReference type="Pfam" id="PF13439"/>
    </source>
</evidence>
<dbReference type="Gene3D" id="3.40.50.2000">
    <property type="entry name" value="Glycogen Phosphorylase B"/>
    <property type="match status" value="2"/>
</dbReference>
<dbReference type="InterPro" id="IPR028098">
    <property type="entry name" value="Glyco_trans_4-like_N"/>
</dbReference>
<dbReference type="CDD" id="cd03801">
    <property type="entry name" value="GT4_PimA-like"/>
    <property type="match status" value="1"/>
</dbReference>
<proteinExistence type="predicted"/>
<dbReference type="PANTHER" id="PTHR45947">
    <property type="entry name" value="SULFOQUINOVOSYL TRANSFERASE SQD2"/>
    <property type="match status" value="1"/>
</dbReference>
<gene>
    <name evidence="3" type="ORF">G8717_004285</name>
</gene>
<accession>A0A764SAH0</accession>
<protein>
    <submittedName>
        <fullName evidence="3">Glycosyltransferase family 4 protein</fullName>
    </submittedName>
</protein>
<feature type="domain" description="Glycosyltransferase subfamily 4-like N-terminal" evidence="2">
    <location>
        <begin position="12"/>
        <end position="162"/>
    </location>
</feature>
<dbReference type="Pfam" id="PF13439">
    <property type="entry name" value="Glyco_transf_4"/>
    <property type="match status" value="1"/>
</dbReference>
<feature type="domain" description="Glycosyl transferase family 1" evidence="1">
    <location>
        <begin position="182"/>
        <end position="337"/>
    </location>
</feature>
<dbReference type="SUPFAM" id="SSF53756">
    <property type="entry name" value="UDP-Glycosyltransferase/glycogen phosphorylase"/>
    <property type="match status" value="1"/>
</dbReference>
<reference evidence="3" key="1">
    <citation type="journal article" date="2018" name="Genome Biol.">
        <title>SKESA: strategic k-mer extension for scrupulous assemblies.</title>
        <authorList>
            <person name="Souvorov A."/>
            <person name="Agarwala R."/>
            <person name="Lipman D.J."/>
        </authorList>
    </citation>
    <scope>NUCLEOTIDE SEQUENCE</scope>
    <source>
        <strain evidence="3">MA.0809R10500</strain>
    </source>
</reference>
<organism evidence="3">
    <name type="scientific">Salmonella enterica</name>
    <name type="common">Salmonella choleraesuis</name>
    <dbReference type="NCBI Taxonomy" id="28901"/>
    <lineage>
        <taxon>Bacteria</taxon>
        <taxon>Pseudomonadati</taxon>
        <taxon>Pseudomonadota</taxon>
        <taxon>Gammaproteobacteria</taxon>
        <taxon>Enterobacterales</taxon>
        <taxon>Enterobacteriaceae</taxon>
        <taxon>Salmonella</taxon>
    </lineage>
</organism>
<dbReference type="Pfam" id="PF00534">
    <property type="entry name" value="Glycos_transf_1"/>
    <property type="match status" value="1"/>
</dbReference>